<name>A0ABU9KCT3_9BACI</name>
<gene>
    <name evidence="3 5" type="primary">menH</name>
    <name evidence="5" type="ORF">AAEO50_16685</name>
</gene>
<dbReference type="PANTHER" id="PTHR42916">
    <property type="entry name" value="2-SUCCINYL-5-ENOLPYRUVYL-6-HYDROXY-3-CYCLOHEXENE-1-CARBOXYLATE SYNTHASE"/>
    <property type="match status" value="1"/>
</dbReference>
<dbReference type="PANTHER" id="PTHR42916:SF1">
    <property type="entry name" value="PROTEIN PHYLLO, CHLOROPLASTIC"/>
    <property type="match status" value="1"/>
</dbReference>
<dbReference type="SUPFAM" id="SSF53474">
    <property type="entry name" value="alpha/beta-Hydrolases"/>
    <property type="match status" value="1"/>
</dbReference>
<protein>
    <recommendedName>
        <fullName evidence="3">Putative 2-succinyl-6-hydroxy-2,4-cyclohexadiene-1-carboxylate synthase</fullName>
        <shortName evidence="3">SHCHC synthase</shortName>
        <ecNumber evidence="3">4.2.99.20</ecNumber>
    </recommendedName>
</protein>
<comment type="function">
    <text evidence="3">Catalyzes a proton abstraction reaction that results in 2,5-elimination of pyruvate from 2-succinyl-5-enolpyruvyl-6-hydroxy-3-cyclohexene-1-carboxylate (SEPHCHC) and the formation of 2-succinyl-6-hydroxy-2,4-cyclohexadiene-1-carboxylate (SHCHC).</text>
</comment>
<reference evidence="5 6" key="1">
    <citation type="submission" date="2024-04" db="EMBL/GenBank/DDBJ databases">
        <title>Bacillus oryzaecorticis sp. nov., a moderately halophilic bacterium isolated from rice husks.</title>
        <authorList>
            <person name="Zhu H.-S."/>
        </authorList>
    </citation>
    <scope>NUCLEOTIDE SEQUENCE [LARGE SCALE GENOMIC DNA]</scope>
    <source>
        <strain evidence="5 6">ZC255</strain>
    </source>
</reference>
<dbReference type="Proteomes" id="UP001389717">
    <property type="component" value="Unassembled WGS sequence"/>
</dbReference>
<dbReference type="EC" id="4.2.99.20" evidence="3"/>
<dbReference type="InterPro" id="IPR029058">
    <property type="entry name" value="AB_hydrolase_fold"/>
</dbReference>
<dbReference type="InterPro" id="IPR022485">
    <property type="entry name" value="SHCHC_synthase_MenH"/>
</dbReference>
<dbReference type="InterPro" id="IPR000073">
    <property type="entry name" value="AB_hydrolase_1"/>
</dbReference>
<comment type="catalytic activity">
    <reaction evidence="3">
        <text>5-enolpyruvoyl-6-hydroxy-2-succinyl-cyclohex-3-ene-1-carboxylate = (1R,6R)-6-hydroxy-2-succinyl-cyclohexa-2,4-diene-1-carboxylate + pyruvate</text>
        <dbReference type="Rhea" id="RHEA:25597"/>
        <dbReference type="ChEBI" id="CHEBI:15361"/>
        <dbReference type="ChEBI" id="CHEBI:58689"/>
        <dbReference type="ChEBI" id="CHEBI:58818"/>
        <dbReference type="EC" id="4.2.99.20"/>
    </reaction>
</comment>
<organism evidence="5 6">
    <name type="scientific">Rossellomorea oryzaecorticis</name>
    <dbReference type="NCBI Taxonomy" id="1396505"/>
    <lineage>
        <taxon>Bacteria</taxon>
        <taxon>Bacillati</taxon>
        <taxon>Bacillota</taxon>
        <taxon>Bacilli</taxon>
        <taxon>Bacillales</taxon>
        <taxon>Bacillaceae</taxon>
        <taxon>Rossellomorea</taxon>
    </lineage>
</organism>
<evidence type="ECO:0000313" key="5">
    <source>
        <dbReference type="EMBL" id="MEL3973921.1"/>
    </source>
</evidence>
<dbReference type="HAMAP" id="MF_01660">
    <property type="entry name" value="MenH"/>
    <property type="match status" value="1"/>
</dbReference>
<feature type="domain" description="AB hydrolase-1" evidence="4">
    <location>
        <begin position="20"/>
        <end position="255"/>
    </location>
</feature>
<dbReference type="RefSeq" id="WP_341985435.1">
    <property type="nucleotide sequence ID" value="NZ_JBBYAF010000038.1"/>
</dbReference>
<dbReference type="PRINTS" id="PR00111">
    <property type="entry name" value="ABHYDROLASE"/>
</dbReference>
<keyword evidence="1 3" id="KW-0474">Menaquinone biosynthesis</keyword>
<comment type="pathway">
    <text evidence="3">Quinol/quinone metabolism; menaquinone biosynthesis.</text>
</comment>
<evidence type="ECO:0000256" key="1">
    <source>
        <dbReference type="ARBA" id="ARBA00022428"/>
    </source>
</evidence>
<comment type="pathway">
    <text evidence="3">Quinol/quinone metabolism; 1,4-dihydroxy-2-naphthoate biosynthesis; 1,4-dihydroxy-2-naphthoate from chorismate: step 3/7.</text>
</comment>
<proteinExistence type="inferred from homology"/>
<comment type="similarity">
    <text evidence="3">Belongs to the AB hydrolase superfamily. MenH family.</text>
</comment>
<evidence type="ECO:0000313" key="6">
    <source>
        <dbReference type="Proteomes" id="UP001389717"/>
    </source>
</evidence>
<keyword evidence="2 3" id="KW-0456">Lyase</keyword>
<comment type="caution">
    <text evidence="5">The sequence shown here is derived from an EMBL/GenBank/DDBJ whole genome shotgun (WGS) entry which is preliminary data.</text>
</comment>
<dbReference type="NCBIfam" id="TIGR03695">
    <property type="entry name" value="menH_SHCHC"/>
    <property type="match status" value="1"/>
</dbReference>
<dbReference type="EMBL" id="JBBYAF010000038">
    <property type="protein sequence ID" value="MEL3973921.1"/>
    <property type="molecule type" value="Genomic_DNA"/>
</dbReference>
<evidence type="ECO:0000256" key="2">
    <source>
        <dbReference type="ARBA" id="ARBA00023239"/>
    </source>
</evidence>
<evidence type="ECO:0000259" key="4">
    <source>
        <dbReference type="Pfam" id="PF00561"/>
    </source>
</evidence>
<keyword evidence="6" id="KW-1185">Reference proteome</keyword>
<dbReference type="GO" id="GO:0070205">
    <property type="term" value="F:2-succinyl-6-hydroxy-2,4-cyclohexadiene-1-carboxylate synthase activity"/>
    <property type="evidence" value="ECO:0007669"/>
    <property type="project" value="UniProtKB-EC"/>
</dbReference>
<dbReference type="Pfam" id="PF00561">
    <property type="entry name" value="Abhydrolase_1"/>
    <property type="match status" value="1"/>
</dbReference>
<accession>A0ABU9KCT3</accession>
<sequence length="274" mass="31381">MILRVNEIDYFVDVKGEGFPLVFLHGFTGDNRTWEDITEHLKDRFRCISIDIIGHGRSDSPSDASRYSMDSVCCDIRSLLSQLNVRKAAIIGYSMGGRLALHFSNLYPEYVSTLILESASPGLKTEEEQKERRERDHSLADWIMEEGMESFVNLWEEIPLFSTQKKMPKEVQESIRRQRLQQSPVGLSNSLKGMGTGAQPSWWGALHDLSFPVILLIGELDHKFAAIAEEMEKLLPIVEIFTFFDTGHAIHVEEPRKFVTIIEDVLFKYIKEDV</sequence>
<comment type="subunit">
    <text evidence="3">Monomer.</text>
</comment>
<evidence type="ECO:0000256" key="3">
    <source>
        <dbReference type="HAMAP-Rule" id="MF_01660"/>
    </source>
</evidence>
<dbReference type="Gene3D" id="3.40.50.1820">
    <property type="entry name" value="alpha/beta hydrolase"/>
    <property type="match status" value="1"/>
</dbReference>